<evidence type="ECO:0000313" key="3">
    <source>
        <dbReference type="Proteomes" id="UP001501612"/>
    </source>
</evidence>
<feature type="transmembrane region" description="Helical" evidence="1">
    <location>
        <begin position="145"/>
        <end position="163"/>
    </location>
</feature>
<feature type="transmembrane region" description="Helical" evidence="1">
    <location>
        <begin position="20"/>
        <end position="39"/>
    </location>
</feature>
<evidence type="ECO:0000313" key="2">
    <source>
        <dbReference type="EMBL" id="GAA1909956.1"/>
    </source>
</evidence>
<dbReference type="EMBL" id="BAAAMY010000002">
    <property type="protein sequence ID" value="GAA1909956.1"/>
    <property type="molecule type" value="Genomic_DNA"/>
</dbReference>
<feature type="transmembrane region" description="Helical" evidence="1">
    <location>
        <begin position="320"/>
        <end position="338"/>
    </location>
</feature>
<feature type="transmembrane region" description="Helical" evidence="1">
    <location>
        <begin position="208"/>
        <end position="232"/>
    </location>
</feature>
<keyword evidence="1" id="KW-1133">Transmembrane helix</keyword>
<name>A0ABN2P1S6_9ACTN</name>
<evidence type="ECO:0000256" key="1">
    <source>
        <dbReference type="SAM" id="Phobius"/>
    </source>
</evidence>
<protein>
    <recommendedName>
        <fullName evidence="4">Integral membrane protein</fullName>
    </recommendedName>
</protein>
<gene>
    <name evidence="2" type="ORF">GCM10009737_09190</name>
</gene>
<comment type="caution">
    <text evidence="2">The sequence shown here is derived from an EMBL/GenBank/DDBJ whole genome shotgun (WGS) entry which is preliminary data.</text>
</comment>
<reference evidence="2 3" key="1">
    <citation type="journal article" date="2019" name="Int. J. Syst. Evol. Microbiol.">
        <title>The Global Catalogue of Microorganisms (GCM) 10K type strain sequencing project: providing services to taxonomists for standard genome sequencing and annotation.</title>
        <authorList>
            <consortium name="The Broad Institute Genomics Platform"/>
            <consortium name="The Broad Institute Genome Sequencing Center for Infectious Disease"/>
            <person name="Wu L."/>
            <person name="Ma J."/>
        </authorList>
    </citation>
    <scope>NUCLEOTIDE SEQUENCE [LARGE SCALE GENOMIC DNA]</scope>
    <source>
        <strain evidence="2 3">JCM 14046</strain>
    </source>
</reference>
<keyword evidence="1" id="KW-0472">Membrane</keyword>
<evidence type="ECO:0008006" key="4">
    <source>
        <dbReference type="Google" id="ProtNLM"/>
    </source>
</evidence>
<organism evidence="2 3">
    <name type="scientific">Nocardioides lentus</name>
    <dbReference type="NCBI Taxonomy" id="338077"/>
    <lineage>
        <taxon>Bacteria</taxon>
        <taxon>Bacillati</taxon>
        <taxon>Actinomycetota</taxon>
        <taxon>Actinomycetes</taxon>
        <taxon>Propionibacteriales</taxon>
        <taxon>Nocardioidaceae</taxon>
        <taxon>Nocardioides</taxon>
    </lineage>
</organism>
<proteinExistence type="predicted"/>
<feature type="transmembrane region" description="Helical" evidence="1">
    <location>
        <begin position="106"/>
        <end position="125"/>
    </location>
</feature>
<dbReference type="Proteomes" id="UP001501612">
    <property type="component" value="Unassembled WGS sequence"/>
</dbReference>
<feature type="transmembrane region" description="Helical" evidence="1">
    <location>
        <begin position="64"/>
        <end position="85"/>
    </location>
</feature>
<keyword evidence="1" id="KW-0812">Transmembrane</keyword>
<sequence>MGPRGTRSPATWWKGVAGHLPVLSSFLLLAVVVVLVLALDMDPRTEVLPADCAPCEVGAREWRVWKATVALGVAAALLLGIRGVVRLRWARRDATPAGVPGATGAPAVRYGLAALLWALFLGLLVGRVVGDNTLWSDGMELRLEVVVVLGLVSASPWVALTWSSHREVRCCRRSLDASRVGSRTTRSADSTDVDLAALAQTWDRIVSVALALATFVTVAVVPTGALRSLWLSQTGSDRTAAQLSSSFSTTDVLLYGALWALFAAVVVLPLVAAWRSTVQAVIDARVPPSSATAGDPAALATRTALLAMHRLDAGILRNPLTLLTVATPLATAALAAFVPEVVG</sequence>
<accession>A0ABN2P1S6</accession>
<keyword evidence="3" id="KW-1185">Reference proteome</keyword>
<feature type="transmembrane region" description="Helical" evidence="1">
    <location>
        <begin position="252"/>
        <end position="274"/>
    </location>
</feature>